<evidence type="ECO:0000313" key="2">
    <source>
        <dbReference type="EMBL" id="ACC83071.1"/>
    </source>
</evidence>
<dbReference type="AlphaFoldDB" id="B2IY12"/>
<organism evidence="2 3">
    <name type="scientific">Nostoc punctiforme (strain ATCC 29133 / PCC 73102)</name>
    <dbReference type="NCBI Taxonomy" id="63737"/>
    <lineage>
        <taxon>Bacteria</taxon>
        <taxon>Bacillati</taxon>
        <taxon>Cyanobacteriota</taxon>
        <taxon>Cyanophyceae</taxon>
        <taxon>Nostocales</taxon>
        <taxon>Nostocaceae</taxon>
        <taxon>Nostoc</taxon>
    </lineage>
</organism>
<dbReference type="InterPro" id="IPR018706">
    <property type="entry name" value="DUF2214_membrane"/>
</dbReference>
<feature type="transmembrane region" description="Helical" evidence="1">
    <location>
        <begin position="6"/>
        <end position="29"/>
    </location>
</feature>
<dbReference type="eggNOG" id="COG3556">
    <property type="taxonomic scope" value="Bacteria"/>
</dbReference>
<sequence length="150" mass="16595">MRISAIVAYLHYLSFMLCFGALVSEALNLKKELSLNEAWKIVIADAVYGISATVVLVTGILRVIYFGKGTDYYLSNPVFYAKVVVFIVVGLLSLYPTISCIGWLKSLQQGQAPKLELLKLNRLIWLIRIELVGFTLIPLLAAIMARGIGT</sequence>
<dbReference type="OrthoDB" id="826511at2"/>
<dbReference type="Pfam" id="PF09980">
    <property type="entry name" value="DUF2214"/>
    <property type="match status" value="1"/>
</dbReference>
<dbReference type="HOGENOM" id="CLU_092231_2_0_3"/>
<reference evidence="2 3" key="2">
    <citation type="journal article" date="2013" name="Plant Physiol.">
        <title>A Nostoc punctiforme Sugar Transporter Necessary to Establish a Cyanobacterium-Plant Symbiosis.</title>
        <authorList>
            <person name="Ekman M."/>
            <person name="Picossi S."/>
            <person name="Campbell E.L."/>
            <person name="Meeks J.C."/>
            <person name="Flores E."/>
        </authorList>
    </citation>
    <scope>NUCLEOTIDE SEQUENCE [LARGE SCALE GENOMIC DNA]</scope>
    <source>
        <strain evidence="3">ATCC 29133 / PCC 73102</strain>
    </source>
</reference>
<dbReference type="EnsemblBacteria" id="ACC83071">
    <property type="protein sequence ID" value="ACC83071"/>
    <property type="gene ID" value="Npun_R4716"/>
</dbReference>
<evidence type="ECO:0000256" key="1">
    <source>
        <dbReference type="SAM" id="Phobius"/>
    </source>
</evidence>
<dbReference type="EMBL" id="CP001037">
    <property type="protein sequence ID" value="ACC83071.1"/>
    <property type="molecule type" value="Genomic_DNA"/>
</dbReference>
<dbReference type="KEGG" id="npu:Npun_R4716"/>
<feature type="transmembrane region" description="Helical" evidence="1">
    <location>
        <begin position="125"/>
        <end position="145"/>
    </location>
</feature>
<gene>
    <name evidence="2" type="ordered locus">Npun_R4716</name>
</gene>
<protein>
    <recommendedName>
        <fullName evidence="4">DUF2214 family protein</fullName>
    </recommendedName>
</protein>
<dbReference type="STRING" id="63737.Npun_R4716"/>
<evidence type="ECO:0008006" key="4">
    <source>
        <dbReference type="Google" id="ProtNLM"/>
    </source>
</evidence>
<accession>B2IY12</accession>
<proteinExistence type="predicted"/>
<feature type="transmembrane region" description="Helical" evidence="1">
    <location>
        <begin position="41"/>
        <end position="67"/>
    </location>
</feature>
<keyword evidence="3" id="KW-1185">Reference proteome</keyword>
<reference evidence="3" key="1">
    <citation type="submission" date="2008-04" db="EMBL/GenBank/DDBJ databases">
        <title>Complete sequence of chromosome of Nostoc punctiforme ATCC 29133.</title>
        <authorList>
            <consortium name="US DOE Joint Genome Institute"/>
            <person name="Copeland A."/>
            <person name="Lucas S."/>
            <person name="Lapidus A."/>
            <person name="Glavina del Rio T."/>
            <person name="Dalin E."/>
            <person name="Tice H."/>
            <person name="Pitluck S."/>
            <person name="Chain P."/>
            <person name="Malfatti S."/>
            <person name="Shin M."/>
            <person name="Vergez L."/>
            <person name="Schmutz J."/>
            <person name="Larimer F."/>
            <person name="Land M."/>
            <person name="Hauser L."/>
            <person name="Kyrpides N."/>
            <person name="Kim E."/>
            <person name="Meeks J.C."/>
            <person name="Elhai J."/>
            <person name="Campbell E.L."/>
            <person name="Thiel T."/>
            <person name="Longmire J."/>
            <person name="Potts M."/>
            <person name="Atlas R."/>
        </authorList>
    </citation>
    <scope>NUCLEOTIDE SEQUENCE [LARGE SCALE GENOMIC DNA]</scope>
    <source>
        <strain evidence="3">ATCC 29133 / PCC 73102</strain>
    </source>
</reference>
<evidence type="ECO:0000313" key="3">
    <source>
        <dbReference type="Proteomes" id="UP000001191"/>
    </source>
</evidence>
<name>B2IY12_NOSP7</name>
<feature type="transmembrane region" description="Helical" evidence="1">
    <location>
        <begin position="79"/>
        <end position="104"/>
    </location>
</feature>
<keyword evidence="1" id="KW-0472">Membrane</keyword>
<dbReference type="Proteomes" id="UP000001191">
    <property type="component" value="Chromosome"/>
</dbReference>
<dbReference type="PhylomeDB" id="B2IY12"/>
<keyword evidence="1" id="KW-0812">Transmembrane</keyword>
<dbReference type="RefSeq" id="WP_012411031.1">
    <property type="nucleotide sequence ID" value="NC_010628.1"/>
</dbReference>
<keyword evidence="1" id="KW-1133">Transmembrane helix</keyword>